<dbReference type="InterPro" id="IPR009387">
    <property type="entry name" value="HigB-2"/>
</dbReference>
<name>A0A450WKT9_9GAMM</name>
<sequence>MIFIETPIFTKVITQLIPDDEYGQLQRELLLAPDTGVLIKGAGGLRKIRWKAKGSGKRAGIRVIYYLDLPDIFYMVFAFKKTDQEDLTSDQRKVLKELVQEWLS</sequence>
<proteinExistence type="predicted"/>
<dbReference type="EMBL" id="CAADFK010000122">
    <property type="protein sequence ID" value="VFK17652.1"/>
    <property type="molecule type" value="Genomic_DNA"/>
</dbReference>
<reference evidence="1" key="1">
    <citation type="submission" date="2019-02" db="EMBL/GenBank/DDBJ databases">
        <authorList>
            <person name="Gruber-Vodicka R. H."/>
            <person name="Seah K. B. B."/>
        </authorList>
    </citation>
    <scope>NUCLEOTIDE SEQUENCE</scope>
    <source>
        <strain evidence="1">BECK_S313</strain>
    </source>
</reference>
<organism evidence="1">
    <name type="scientific">Candidatus Kentrum sp. LPFa</name>
    <dbReference type="NCBI Taxonomy" id="2126335"/>
    <lineage>
        <taxon>Bacteria</taxon>
        <taxon>Pseudomonadati</taxon>
        <taxon>Pseudomonadota</taxon>
        <taxon>Gammaproteobacteria</taxon>
        <taxon>Candidatus Kentrum</taxon>
    </lineage>
</organism>
<dbReference type="AlphaFoldDB" id="A0A450WKT9"/>
<evidence type="ECO:0000313" key="1">
    <source>
        <dbReference type="EMBL" id="VFK17652.1"/>
    </source>
</evidence>
<protein>
    <submittedName>
        <fullName evidence="1">RelE toxin of RelE / RelB toxin-antitoxin system</fullName>
    </submittedName>
</protein>
<dbReference type="PIRSF" id="PIRSF039032">
    <property type="entry name" value="HigB-2"/>
    <property type="match status" value="1"/>
</dbReference>
<accession>A0A450WKT9</accession>
<dbReference type="Pfam" id="PF06296">
    <property type="entry name" value="RelE"/>
    <property type="match status" value="1"/>
</dbReference>
<gene>
    <name evidence="1" type="ORF">BECKLPF1236B_GA0070989_11224</name>
</gene>